<keyword evidence="1" id="KW-1133">Transmembrane helix</keyword>
<organism evidence="2 3">
    <name type="scientific">Methylobacterium crusticola</name>
    <dbReference type="NCBI Taxonomy" id="1697972"/>
    <lineage>
        <taxon>Bacteria</taxon>
        <taxon>Pseudomonadati</taxon>
        <taxon>Pseudomonadota</taxon>
        <taxon>Alphaproteobacteria</taxon>
        <taxon>Hyphomicrobiales</taxon>
        <taxon>Methylobacteriaceae</taxon>
        <taxon>Methylobacterium</taxon>
    </lineage>
</organism>
<feature type="transmembrane region" description="Helical" evidence="1">
    <location>
        <begin position="33"/>
        <end position="53"/>
    </location>
</feature>
<keyword evidence="1" id="KW-0472">Membrane</keyword>
<gene>
    <name evidence="2" type="ORF">OPKNFCMD_1515</name>
</gene>
<evidence type="ECO:0000313" key="2">
    <source>
        <dbReference type="EMBL" id="GJD48789.1"/>
    </source>
</evidence>
<name>A0ABQ4QV12_9HYPH</name>
<accession>A0ABQ4QV12</accession>
<evidence type="ECO:0000256" key="1">
    <source>
        <dbReference type="SAM" id="Phobius"/>
    </source>
</evidence>
<comment type="caution">
    <text evidence="2">The sequence shown here is derived from an EMBL/GenBank/DDBJ whole genome shotgun (WGS) entry which is preliminary data.</text>
</comment>
<keyword evidence="1" id="KW-0812">Transmembrane</keyword>
<proteinExistence type="predicted"/>
<evidence type="ECO:0000313" key="3">
    <source>
        <dbReference type="Proteomes" id="UP001055167"/>
    </source>
</evidence>
<keyword evidence="3" id="KW-1185">Reference proteome</keyword>
<protein>
    <submittedName>
        <fullName evidence="2">Uncharacterized protein</fullName>
    </submittedName>
</protein>
<dbReference type="Proteomes" id="UP001055167">
    <property type="component" value="Unassembled WGS sequence"/>
</dbReference>
<reference evidence="2" key="2">
    <citation type="submission" date="2021-08" db="EMBL/GenBank/DDBJ databases">
        <authorList>
            <person name="Tani A."/>
            <person name="Ola A."/>
            <person name="Ogura Y."/>
            <person name="Katsura K."/>
            <person name="Hayashi T."/>
        </authorList>
    </citation>
    <scope>NUCLEOTIDE SEQUENCE</scope>
    <source>
        <strain evidence="2">KCTC 52305</strain>
    </source>
</reference>
<dbReference type="RefSeq" id="WP_128560891.1">
    <property type="nucleotide sequence ID" value="NZ_BPQH01000004.1"/>
</dbReference>
<dbReference type="EMBL" id="BPQH01000004">
    <property type="protein sequence ID" value="GJD48789.1"/>
    <property type="molecule type" value="Genomic_DNA"/>
</dbReference>
<sequence>MTQVRPLTCRAAALEPLGRPPVRRLRRSTLAMLGRGVAVALALATPVAAARVADLARPAPLLTAR</sequence>
<reference evidence="2" key="1">
    <citation type="journal article" date="2021" name="Front. Microbiol.">
        <title>Comprehensive Comparative Genomics and Phenotyping of Methylobacterium Species.</title>
        <authorList>
            <person name="Alessa O."/>
            <person name="Ogura Y."/>
            <person name="Fujitani Y."/>
            <person name="Takami H."/>
            <person name="Hayashi T."/>
            <person name="Sahin N."/>
            <person name="Tani A."/>
        </authorList>
    </citation>
    <scope>NUCLEOTIDE SEQUENCE</scope>
    <source>
        <strain evidence="2">KCTC 52305</strain>
    </source>
</reference>